<sequence>MTFIPNPETKRLYQQGLTLVQVAARLGVNDRTVSRHLKALGVPTRRGGGGRPTIDTSTIDWYQVAHEHTIDGDSTIVLGERYGVHPATVHRHLTRLGVNRSRDDATRLRSTTPRLLRGQVEGLASDLDVEPAALEELLRKHRFLTD</sequence>
<protein>
    <submittedName>
        <fullName evidence="1">Uncharacterized protein</fullName>
    </submittedName>
</protein>
<keyword evidence="2" id="KW-1185">Reference proteome</keyword>
<organism evidence="1 2">
    <name type="scientific">Actinacidiphila alni</name>
    <dbReference type="NCBI Taxonomy" id="380248"/>
    <lineage>
        <taxon>Bacteria</taxon>
        <taxon>Bacillati</taxon>
        <taxon>Actinomycetota</taxon>
        <taxon>Actinomycetes</taxon>
        <taxon>Kitasatosporales</taxon>
        <taxon>Streptomycetaceae</taxon>
        <taxon>Actinacidiphila</taxon>
    </lineage>
</organism>
<proteinExistence type="predicted"/>
<dbReference type="OrthoDB" id="3035096at2"/>
<name>A0A1I2LB57_9ACTN</name>
<dbReference type="Pfam" id="PF13384">
    <property type="entry name" value="HTH_23"/>
    <property type="match status" value="1"/>
</dbReference>
<accession>A0A1I2LB57</accession>
<evidence type="ECO:0000313" key="2">
    <source>
        <dbReference type="Proteomes" id="UP000199323"/>
    </source>
</evidence>
<evidence type="ECO:0000313" key="1">
    <source>
        <dbReference type="EMBL" id="SFF74727.1"/>
    </source>
</evidence>
<dbReference type="Gene3D" id="1.10.10.60">
    <property type="entry name" value="Homeodomain-like"/>
    <property type="match status" value="1"/>
</dbReference>
<dbReference type="AlphaFoldDB" id="A0A1I2LB57"/>
<reference evidence="1 2" key="1">
    <citation type="submission" date="2016-10" db="EMBL/GenBank/DDBJ databases">
        <authorList>
            <person name="de Groot N.N."/>
        </authorList>
    </citation>
    <scope>NUCLEOTIDE SEQUENCE [LARGE SCALE GENOMIC DNA]</scope>
    <source>
        <strain evidence="1 2">CGMCC 4.3510</strain>
    </source>
</reference>
<dbReference type="EMBL" id="FONG01000027">
    <property type="protein sequence ID" value="SFF74727.1"/>
    <property type="molecule type" value="Genomic_DNA"/>
</dbReference>
<dbReference type="Proteomes" id="UP000199323">
    <property type="component" value="Unassembled WGS sequence"/>
</dbReference>
<dbReference type="RefSeq" id="WP_093717200.1">
    <property type="nucleotide sequence ID" value="NZ_FONG01000027.1"/>
</dbReference>
<gene>
    <name evidence="1" type="ORF">SAMN05216251_12722</name>
</gene>